<protein>
    <submittedName>
        <fullName evidence="2">Glutaredoxin</fullName>
    </submittedName>
</protein>
<evidence type="ECO:0000313" key="2">
    <source>
        <dbReference type="EMBL" id="SHL05991.1"/>
    </source>
</evidence>
<keyword evidence="3" id="KW-1185">Reference proteome</keyword>
<reference evidence="2 3" key="1">
    <citation type="submission" date="2016-11" db="EMBL/GenBank/DDBJ databases">
        <authorList>
            <person name="Jaros S."/>
            <person name="Januszkiewicz K."/>
            <person name="Wedrychowicz H."/>
        </authorList>
    </citation>
    <scope>NUCLEOTIDE SEQUENCE [LARGE SCALE GENOMIC DNA]</scope>
    <source>
        <strain evidence="2 3">DSM 43832</strain>
    </source>
</reference>
<proteinExistence type="predicted"/>
<sequence length="284" mass="30964">MLTADRVVLYMRQGCHVCARVKRFLVEHDVPFRVRDVDAEPLTPDELWALFTRKAGRLRVPFTALDDGSDVVLGYDPVRLEGVFLRGDRGGHQSSIRLSQARLEGGYADPARWRTTDPVDGAGTDALTTRTATRYVSVERFATPPGTQFSAEVGMAVAAPPGATGWARLNDEPGGIRFGFEVSAAGLVAVHERIALPGVTLPEECFAHRVLLDGGPVPDASHRLAITYRHDTGLVEWHLDGHRVYWATTPNPVEGVSLDVGLALDPAATGRPRARWTAWTAALR</sequence>
<evidence type="ECO:0000259" key="1">
    <source>
        <dbReference type="Pfam" id="PF00462"/>
    </source>
</evidence>
<dbReference type="EMBL" id="FRAP01000017">
    <property type="protein sequence ID" value="SHL05991.1"/>
    <property type="molecule type" value="Genomic_DNA"/>
</dbReference>
<dbReference type="AlphaFoldDB" id="A0A1M6XJ68"/>
<dbReference type="Pfam" id="PF19559">
    <property type="entry name" value="DUF6081"/>
    <property type="match status" value="1"/>
</dbReference>
<gene>
    <name evidence="2" type="ORF">SAMN05443637_11732</name>
</gene>
<dbReference type="OrthoDB" id="2791077at2"/>
<dbReference type="SUPFAM" id="SSF52833">
    <property type="entry name" value="Thioredoxin-like"/>
    <property type="match status" value="1"/>
</dbReference>
<dbReference type="Proteomes" id="UP000184363">
    <property type="component" value="Unassembled WGS sequence"/>
</dbReference>
<accession>A0A1M6XJ68</accession>
<dbReference type="InterPro" id="IPR045727">
    <property type="entry name" value="DUF6081"/>
</dbReference>
<dbReference type="STRING" id="1848.SAMN05443637_11732"/>
<feature type="domain" description="Glutaredoxin" evidence="1">
    <location>
        <begin position="7"/>
        <end position="61"/>
    </location>
</feature>
<evidence type="ECO:0000313" key="3">
    <source>
        <dbReference type="Proteomes" id="UP000184363"/>
    </source>
</evidence>
<dbReference type="InterPro" id="IPR002109">
    <property type="entry name" value="Glutaredoxin"/>
</dbReference>
<dbReference type="PROSITE" id="PS51354">
    <property type="entry name" value="GLUTAREDOXIN_2"/>
    <property type="match status" value="1"/>
</dbReference>
<name>A0A1M6XJ68_PSETH</name>
<dbReference type="RefSeq" id="WP_073458855.1">
    <property type="nucleotide sequence ID" value="NZ_FRAP01000017.1"/>
</dbReference>
<organism evidence="2 3">
    <name type="scientific">Pseudonocardia thermophila</name>
    <dbReference type="NCBI Taxonomy" id="1848"/>
    <lineage>
        <taxon>Bacteria</taxon>
        <taxon>Bacillati</taxon>
        <taxon>Actinomycetota</taxon>
        <taxon>Actinomycetes</taxon>
        <taxon>Pseudonocardiales</taxon>
        <taxon>Pseudonocardiaceae</taxon>
        <taxon>Pseudonocardia</taxon>
    </lineage>
</organism>
<dbReference type="CDD" id="cd02976">
    <property type="entry name" value="NrdH"/>
    <property type="match status" value="1"/>
</dbReference>
<dbReference type="Gene3D" id="3.40.30.10">
    <property type="entry name" value="Glutaredoxin"/>
    <property type="match status" value="1"/>
</dbReference>
<dbReference type="InterPro" id="IPR036249">
    <property type="entry name" value="Thioredoxin-like_sf"/>
</dbReference>
<dbReference type="Pfam" id="PF00462">
    <property type="entry name" value="Glutaredoxin"/>
    <property type="match status" value="1"/>
</dbReference>